<dbReference type="Proteomes" id="UP001553161">
    <property type="component" value="Unassembled WGS sequence"/>
</dbReference>
<reference evidence="1 2" key="1">
    <citation type="submission" date="2024-07" db="EMBL/GenBank/DDBJ databases">
        <authorList>
            <person name="Kang M."/>
        </authorList>
    </citation>
    <scope>NUCLEOTIDE SEQUENCE [LARGE SCALE GENOMIC DNA]</scope>
    <source>
        <strain evidence="1 2">DFM31</strain>
    </source>
</reference>
<evidence type="ECO:0000313" key="1">
    <source>
        <dbReference type="EMBL" id="MEV8467042.1"/>
    </source>
</evidence>
<keyword evidence="2" id="KW-1185">Reference proteome</keyword>
<proteinExistence type="predicted"/>
<name>A0ABV3L7M5_9RHOB</name>
<protein>
    <recommendedName>
        <fullName evidence="3">Antifreeze protein</fullName>
    </recommendedName>
</protein>
<accession>A0ABV3L7M5</accession>
<organism evidence="1 2">
    <name type="scientific">Meridianimarinicoccus marinus</name>
    <dbReference type="NCBI Taxonomy" id="3231483"/>
    <lineage>
        <taxon>Bacteria</taxon>
        <taxon>Pseudomonadati</taxon>
        <taxon>Pseudomonadota</taxon>
        <taxon>Alphaproteobacteria</taxon>
        <taxon>Rhodobacterales</taxon>
        <taxon>Paracoccaceae</taxon>
        <taxon>Meridianimarinicoccus</taxon>
    </lineage>
</organism>
<gene>
    <name evidence="1" type="ORF">AB0T83_09650</name>
</gene>
<dbReference type="EMBL" id="JBFBVU010000010">
    <property type="protein sequence ID" value="MEV8467042.1"/>
    <property type="molecule type" value="Genomic_DNA"/>
</dbReference>
<comment type="caution">
    <text evidence="1">The sequence shown here is derived from an EMBL/GenBank/DDBJ whole genome shotgun (WGS) entry which is preliminary data.</text>
</comment>
<evidence type="ECO:0008006" key="3">
    <source>
        <dbReference type="Google" id="ProtNLM"/>
    </source>
</evidence>
<dbReference type="RefSeq" id="WP_366192829.1">
    <property type="nucleotide sequence ID" value="NZ_JBFBVU010000010.1"/>
</dbReference>
<evidence type="ECO:0000313" key="2">
    <source>
        <dbReference type="Proteomes" id="UP001553161"/>
    </source>
</evidence>
<sequence>MFFPQNPLFGAMETWQRANLAYAEMMMAANLVILSRTTRMMLGVMSPQEAARMAFEKPAAFAKSMEMAARAQAAGQGHAAMALAAVRPIRTKTCANARRLSRPRR</sequence>